<sequence length="171" mass="19076">MLKRLFFLALTLLLAIATIAPTVSAAEKNPADGLEGLTKEQIEKSSKEVEYIFTEIVIFDEETGYTVNEDELEKSPYTNGEKEGMIAFANYMNKEYKYASVQKNTVQRCLEDAIGITKGALDKVQKAIEKGDWWTVLDYLGRLGIAIQPPTLFLFFLLCGAPVAKIAPQEN</sequence>
<feature type="signal peptide" evidence="1">
    <location>
        <begin position="1"/>
        <end position="25"/>
    </location>
</feature>
<evidence type="ECO:0000313" key="2">
    <source>
        <dbReference type="EMBL" id="KXZ16392.1"/>
    </source>
</evidence>
<accession>A0A150F3Y9</accession>
<organism evidence="2 3">
    <name type="scientific">Bacillus nakamurai</name>
    <dbReference type="NCBI Taxonomy" id="1793963"/>
    <lineage>
        <taxon>Bacteria</taxon>
        <taxon>Bacillati</taxon>
        <taxon>Bacillota</taxon>
        <taxon>Bacilli</taxon>
        <taxon>Bacillales</taxon>
        <taxon>Bacillaceae</taxon>
        <taxon>Bacillus</taxon>
    </lineage>
</organism>
<dbReference type="RefSeq" id="WP_061522772.1">
    <property type="nucleotide sequence ID" value="NZ_JARLZY010000030.1"/>
</dbReference>
<dbReference type="OrthoDB" id="2929534at2"/>
<protein>
    <submittedName>
        <fullName evidence="2">Uncharacterized protein</fullName>
    </submittedName>
</protein>
<evidence type="ECO:0000313" key="3">
    <source>
        <dbReference type="Proteomes" id="UP000075430"/>
    </source>
</evidence>
<keyword evidence="1" id="KW-0732">Signal</keyword>
<feature type="chain" id="PRO_5007561314" evidence="1">
    <location>
        <begin position="26"/>
        <end position="171"/>
    </location>
</feature>
<evidence type="ECO:0000256" key="1">
    <source>
        <dbReference type="SAM" id="SignalP"/>
    </source>
</evidence>
<dbReference type="Proteomes" id="UP000075430">
    <property type="component" value="Unassembled WGS sequence"/>
</dbReference>
<keyword evidence="3" id="KW-1185">Reference proteome</keyword>
<reference evidence="3" key="1">
    <citation type="submission" date="2016-02" db="EMBL/GenBank/DDBJ databases">
        <authorList>
            <person name="Dunlap C."/>
        </authorList>
    </citation>
    <scope>NUCLEOTIDE SEQUENCE [LARGE SCALE GENOMIC DNA]</scope>
    <source>
        <strain evidence="3">NRRL B-41092</strain>
    </source>
</reference>
<comment type="caution">
    <text evidence="2">The sequence shown here is derived from an EMBL/GenBank/DDBJ whole genome shotgun (WGS) entry which is preliminary data.</text>
</comment>
<dbReference type="EMBL" id="LSBA01000031">
    <property type="protein sequence ID" value="KXZ16392.1"/>
    <property type="molecule type" value="Genomic_DNA"/>
</dbReference>
<gene>
    <name evidence="2" type="ORF">AXI58_19920</name>
</gene>
<name>A0A150F3Y9_9BACI</name>
<dbReference type="AlphaFoldDB" id="A0A150F3Y9"/>
<proteinExistence type="predicted"/>